<dbReference type="Proteomes" id="UP000251088">
    <property type="component" value="Unassembled WGS sequence"/>
</dbReference>
<dbReference type="Gene3D" id="1.10.10.10">
    <property type="entry name" value="Winged helix-like DNA-binding domain superfamily/Winged helix DNA-binding domain"/>
    <property type="match status" value="1"/>
</dbReference>
<accession>A0A2X3CRG0</accession>
<dbReference type="AlphaFoldDB" id="A0A2X3CRG0"/>
<name>A0A2X3CRG0_KLEPN</name>
<organism evidence="1 2">
    <name type="scientific">Klebsiella pneumoniae</name>
    <dbReference type="NCBI Taxonomy" id="573"/>
    <lineage>
        <taxon>Bacteria</taxon>
        <taxon>Pseudomonadati</taxon>
        <taxon>Pseudomonadota</taxon>
        <taxon>Gammaproteobacteria</taxon>
        <taxon>Enterobacterales</taxon>
        <taxon>Enterobacteriaceae</taxon>
        <taxon>Klebsiella/Raoultella group</taxon>
        <taxon>Klebsiella</taxon>
        <taxon>Klebsiella pneumoniae complex</taxon>
    </lineage>
</organism>
<proteinExistence type="predicted"/>
<reference evidence="1 2" key="1">
    <citation type="submission" date="2018-06" db="EMBL/GenBank/DDBJ databases">
        <authorList>
            <consortium name="Pathogen Informatics"/>
            <person name="Doyle S."/>
        </authorList>
    </citation>
    <scope>NUCLEOTIDE SEQUENCE [LARGE SCALE GENOMIC DNA]</scope>
    <source>
        <strain evidence="1 2">NCTC9128</strain>
    </source>
</reference>
<dbReference type="SUPFAM" id="SSF46785">
    <property type="entry name" value="Winged helix' DNA-binding domain"/>
    <property type="match status" value="1"/>
</dbReference>
<evidence type="ECO:0000313" key="2">
    <source>
        <dbReference type="Proteomes" id="UP000251088"/>
    </source>
</evidence>
<dbReference type="Pfam" id="PF13730">
    <property type="entry name" value="HTH_36"/>
    <property type="match status" value="1"/>
</dbReference>
<dbReference type="InterPro" id="IPR036390">
    <property type="entry name" value="WH_DNA-bd_sf"/>
</dbReference>
<dbReference type="EMBL" id="UAWN01000012">
    <property type="protein sequence ID" value="SQC15041.1"/>
    <property type="molecule type" value="Genomic_DNA"/>
</dbReference>
<evidence type="ECO:0008006" key="3">
    <source>
        <dbReference type="Google" id="ProtNLM"/>
    </source>
</evidence>
<gene>
    <name evidence="1" type="ORF">NCTC9128_03146</name>
</gene>
<sequence length="184" mass="21077">MNIRFSPDTHKLLIARANREDKPAAALVNELITAILKQEEKNEESVDNQNNYFKSHYDIFKINTINGKKFSISAKSIYSYLKSFSDAGLKVFPSHNEIADTFGITRNAAIKQIEKLIELGLIEREIRPGNCNEYHVLPIQTENTYGRTYSENKGTRHEVKGDFENKSESIPDIVLIEDDDDLPW</sequence>
<evidence type="ECO:0000313" key="1">
    <source>
        <dbReference type="EMBL" id="SQC15041.1"/>
    </source>
</evidence>
<dbReference type="InterPro" id="IPR036388">
    <property type="entry name" value="WH-like_DNA-bd_sf"/>
</dbReference>
<protein>
    <recommendedName>
        <fullName evidence="3">Helix-turn-helix domain-containing protein</fullName>
    </recommendedName>
</protein>